<reference evidence="3" key="1">
    <citation type="submission" date="2025-08" db="UniProtKB">
        <authorList>
            <consortium name="RefSeq"/>
        </authorList>
    </citation>
    <scope>IDENTIFICATION</scope>
</reference>
<name>A0ABM1D3Q9_CERSS</name>
<feature type="compositionally biased region" description="Pro residues" evidence="1">
    <location>
        <begin position="154"/>
        <end position="177"/>
    </location>
</feature>
<evidence type="ECO:0000256" key="1">
    <source>
        <dbReference type="SAM" id="MobiDB-lite"/>
    </source>
</evidence>
<dbReference type="GeneID" id="106802569"/>
<gene>
    <name evidence="3" type="primary">LOC106802569</name>
</gene>
<sequence>MTHGSQSPPAFPTPGPPGARRSAVAAAPDQQRPNNDGRGRESSPTRRAPALGLRGHPAPRGSRRSPHRWPSSPGTRFFLPPNVETARARPRSPEHPAPGGPQSRSSRRGSDSVSPETRQRTGREGASGRGTGENSRSSYGAQFLPERSCSRAPAPAPVPRAGPPALPRPAEGPPGTLPQPTHALSPKTLGTPEATAIRSRSDPQRCEAEPGRCAPRRSLPLPEAATPTAHPARRPLAGSRRVLPQGRLPSRS</sequence>
<protein>
    <submittedName>
        <fullName evidence="3">Proline-rich protein HaeIII subfamily 1-like</fullName>
    </submittedName>
</protein>
<proteinExistence type="predicted"/>
<evidence type="ECO:0000313" key="3">
    <source>
        <dbReference type="RefSeq" id="XP_014646440.1"/>
    </source>
</evidence>
<organism evidence="2 3">
    <name type="scientific">Ceratotherium simum simum</name>
    <name type="common">Southern white rhinoceros</name>
    <dbReference type="NCBI Taxonomy" id="73337"/>
    <lineage>
        <taxon>Eukaryota</taxon>
        <taxon>Metazoa</taxon>
        <taxon>Chordata</taxon>
        <taxon>Craniata</taxon>
        <taxon>Vertebrata</taxon>
        <taxon>Euteleostomi</taxon>
        <taxon>Mammalia</taxon>
        <taxon>Eutheria</taxon>
        <taxon>Laurasiatheria</taxon>
        <taxon>Perissodactyla</taxon>
        <taxon>Rhinocerotidae</taxon>
        <taxon>Ceratotherium</taxon>
    </lineage>
</organism>
<feature type="region of interest" description="Disordered" evidence="1">
    <location>
        <begin position="1"/>
        <end position="252"/>
    </location>
</feature>
<dbReference type="Proteomes" id="UP000694910">
    <property type="component" value="Unplaced"/>
</dbReference>
<evidence type="ECO:0000313" key="2">
    <source>
        <dbReference type="Proteomes" id="UP000694910"/>
    </source>
</evidence>
<feature type="compositionally biased region" description="Basic and acidic residues" evidence="1">
    <location>
        <begin position="199"/>
        <end position="210"/>
    </location>
</feature>
<accession>A0ABM1D3Q9</accession>
<dbReference type="RefSeq" id="XP_014646440.1">
    <property type="nucleotide sequence ID" value="XM_014790954.1"/>
</dbReference>
<feature type="compositionally biased region" description="Low complexity" evidence="1">
    <location>
        <begin position="219"/>
        <end position="237"/>
    </location>
</feature>
<keyword evidence="2" id="KW-1185">Reference proteome</keyword>
<feature type="compositionally biased region" description="Basic and acidic residues" evidence="1">
    <location>
        <begin position="35"/>
        <end position="44"/>
    </location>
</feature>